<dbReference type="EMBL" id="WOCA01000006">
    <property type="protein sequence ID" value="MUK88697.1"/>
    <property type="molecule type" value="Genomic_DNA"/>
</dbReference>
<evidence type="ECO:0000313" key="2">
    <source>
        <dbReference type="EMBL" id="MUK88697.1"/>
    </source>
</evidence>
<feature type="transmembrane region" description="Helical" evidence="1">
    <location>
        <begin position="66"/>
        <end position="86"/>
    </location>
</feature>
<evidence type="ECO:0000256" key="1">
    <source>
        <dbReference type="SAM" id="Phobius"/>
    </source>
</evidence>
<comment type="caution">
    <text evidence="2">The sequence shown here is derived from an EMBL/GenBank/DDBJ whole genome shotgun (WGS) entry which is preliminary data.</text>
</comment>
<name>A0A6N8FL41_9BACI</name>
<accession>A0A6N8FL41</accession>
<organism evidence="2 3">
    <name type="scientific">Ornithinibacillus caprae</name>
    <dbReference type="NCBI Taxonomy" id="2678566"/>
    <lineage>
        <taxon>Bacteria</taxon>
        <taxon>Bacillati</taxon>
        <taxon>Bacillota</taxon>
        <taxon>Bacilli</taxon>
        <taxon>Bacillales</taxon>
        <taxon>Bacillaceae</taxon>
        <taxon>Ornithinibacillus</taxon>
    </lineage>
</organism>
<keyword evidence="3" id="KW-1185">Reference proteome</keyword>
<gene>
    <name evidence="2" type="ORF">GMD78_09865</name>
</gene>
<sequence length="218" mass="26160">MMRMENIDKAKSEIEEILNNREYQVYYEDQRSIFDIWWDKLSAWFGDLLSKLFADLNPSSGFADTLLILLIGVVILLIAVAIFLSIRLIRRKRVFQEHQPLLSKSEMEWSVNRHLKEAEKHEEMGDYSTATRHIFLALLLYFHEKEWLIAQVWKTNWEYFDELQKSNTNRASAFYRLAHLFDEVVYGERNLEEKEYIAYRQDALKWIHREDNGMVEEG</sequence>
<dbReference type="AlphaFoldDB" id="A0A6N8FL41"/>
<reference evidence="2 3" key="1">
    <citation type="submission" date="2019-11" db="EMBL/GenBank/DDBJ databases">
        <authorList>
            <person name="Li X."/>
        </authorList>
    </citation>
    <scope>NUCLEOTIDE SEQUENCE [LARGE SCALE GENOMIC DNA]</scope>
    <source>
        <strain evidence="2 3">L9</strain>
    </source>
</reference>
<evidence type="ECO:0000313" key="3">
    <source>
        <dbReference type="Proteomes" id="UP000469125"/>
    </source>
</evidence>
<keyword evidence="1" id="KW-0812">Transmembrane</keyword>
<protein>
    <submittedName>
        <fullName evidence="2">DUF4129 domain-containing protein</fullName>
    </submittedName>
</protein>
<keyword evidence="1" id="KW-1133">Transmembrane helix</keyword>
<proteinExistence type="predicted"/>
<keyword evidence="1" id="KW-0472">Membrane</keyword>
<dbReference type="Proteomes" id="UP000469125">
    <property type="component" value="Unassembled WGS sequence"/>
</dbReference>